<feature type="coiled-coil region" evidence="1">
    <location>
        <begin position="179"/>
        <end position="206"/>
    </location>
</feature>
<feature type="compositionally biased region" description="Basic and acidic residues" evidence="2">
    <location>
        <begin position="256"/>
        <end position="274"/>
    </location>
</feature>
<feature type="domain" description="DNA endonuclease Ctp1 N-terminal" evidence="3">
    <location>
        <begin position="82"/>
        <end position="200"/>
    </location>
</feature>
<feature type="compositionally biased region" description="Low complexity" evidence="2">
    <location>
        <begin position="524"/>
        <end position="542"/>
    </location>
</feature>
<dbReference type="InterPro" id="IPR033316">
    <property type="entry name" value="RBBP8-like"/>
</dbReference>
<feature type="coiled-coil region" evidence="1">
    <location>
        <begin position="118"/>
        <end position="145"/>
    </location>
</feature>
<dbReference type="PANTHER" id="PTHR15107">
    <property type="entry name" value="RETINOBLASTOMA BINDING PROTEIN 8"/>
    <property type="match status" value="1"/>
</dbReference>
<feature type="compositionally biased region" description="Pro residues" evidence="2">
    <location>
        <begin position="421"/>
        <end position="432"/>
    </location>
</feature>
<evidence type="ECO:0000259" key="3">
    <source>
        <dbReference type="Pfam" id="PF10482"/>
    </source>
</evidence>
<feature type="compositionally biased region" description="Basic and acidic residues" evidence="2">
    <location>
        <begin position="471"/>
        <end position="487"/>
    </location>
</feature>
<feature type="region of interest" description="Disordered" evidence="2">
    <location>
        <begin position="388"/>
        <end position="507"/>
    </location>
</feature>
<gene>
    <name evidence="4" type="ORF">PLEPLA_LOCUS16243</name>
</gene>
<dbReference type="Proteomes" id="UP001153269">
    <property type="component" value="Unassembled WGS sequence"/>
</dbReference>
<evidence type="ECO:0000313" key="4">
    <source>
        <dbReference type="EMBL" id="CAB1428277.1"/>
    </source>
</evidence>
<evidence type="ECO:0000313" key="5">
    <source>
        <dbReference type="Proteomes" id="UP001153269"/>
    </source>
</evidence>
<dbReference type="AlphaFoldDB" id="A0A9N7UD26"/>
<feature type="region of interest" description="Disordered" evidence="2">
    <location>
        <begin position="317"/>
        <end position="344"/>
    </location>
</feature>
<evidence type="ECO:0000256" key="1">
    <source>
        <dbReference type="SAM" id="Coils"/>
    </source>
</evidence>
<feature type="compositionally biased region" description="Basic and acidic residues" evidence="2">
    <location>
        <begin position="651"/>
        <end position="662"/>
    </location>
</feature>
<organism evidence="4 5">
    <name type="scientific">Pleuronectes platessa</name>
    <name type="common">European plaice</name>
    <dbReference type="NCBI Taxonomy" id="8262"/>
    <lineage>
        <taxon>Eukaryota</taxon>
        <taxon>Metazoa</taxon>
        <taxon>Chordata</taxon>
        <taxon>Craniata</taxon>
        <taxon>Vertebrata</taxon>
        <taxon>Euteleostomi</taxon>
        <taxon>Actinopterygii</taxon>
        <taxon>Neopterygii</taxon>
        <taxon>Teleostei</taxon>
        <taxon>Neoteleostei</taxon>
        <taxon>Acanthomorphata</taxon>
        <taxon>Carangaria</taxon>
        <taxon>Pleuronectiformes</taxon>
        <taxon>Pleuronectoidei</taxon>
        <taxon>Pleuronectidae</taxon>
        <taxon>Pleuronectes</taxon>
    </lineage>
</organism>
<feature type="region of interest" description="Disordered" evidence="2">
    <location>
        <begin position="605"/>
        <end position="668"/>
    </location>
</feature>
<keyword evidence="1" id="KW-0175">Coiled coil</keyword>
<dbReference type="InterPro" id="IPR019518">
    <property type="entry name" value="CtIP_N"/>
</dbReference>
<accession>A0A9N7UD26</accession>
<dbReference type="Pfam" id="PF10482">
    <property type="entry name" value="CtIP_N"/>
    <property type="match status" value="1"/>
</dbReference>
<protein>
    <recommendedName>
        <fullName evidence="3">DNA endonuclease Ctp1 N-terminal domain-containing protein</fullName>
    </recommendedName>
</protein>
<reference evidence="4" key="1">
    <citation type="submission" date="2020-03" db="EMBL/GenBank/DDBJ databases">
        <authorList>
            <person name="Weist P."/>
        </authorList>
    </citation>
    <scope>NUCLEOTIDE SEQUENCE</scope>
</reference>
<feature type="region of interest" description="Disordered" evidence="2">
    <location>
        <begin position="522"/>
        <end position="585"/>
    </location>
</feature>
<dbReference type="PANTHER" id="PTHR15107:SF3">
    <property type="entry name" value="RBBP8 N-TERMINAL-LIKE PROTEIN"/>
    <property type="match status" value="1"/>
</dbReference>
<evidence type="ECO:0000256" key="2">
    <source>
        <dbReference type="SAM" id="MobiDB-lite"/>
    </source>
</evidence>
<feature type="compositionally biased region" description="Polar residues" evidence="2">
    <location>
        <begin position="219"/>
        <end position="229"/>
    </location>
</feature>
<sequence length="668" mass="74766">MIITQYKRDLTLRRASRTGDNFTGLCNTHKMYLSNTLLRTREGGAVAKVRATKTASCSVWNSLRPYEPDSRSKVIATAMECFNELLLKLQEVREREVEGWQLKVQELSNKKGCDTKRMEELFTRNQQMKEQHRLLTENIKTLENRLRAGLCDRCTVTQEVASRRQQEFEASQMQSLQHMTRLVGEMNNLKRENKRFRDEIRSLKTAIEGHSDHSSSSSTFTEIKPNSSPDFLPSSGPEALITAATSRASNQSSDSDIGKKPERDQRTEEAEHRQMRGMSRSHYEAYKPLILPSLAPPPWKAEHSVTRAGERRAQSIEGLDPRPPIAPQALLPKTASSPTGDVTPSRHVLHTPVPCRPQPIKSSALSLPWPLSESSDWVSLAAARASQLMQPSSEPNPPRYPNLIPNSQHASPRRPAFGSPWPKPSTNPPPVKEPTVVFRFRNLSDPLEGQIKPQEKKDIQPIKNESVTGKVHKEMHEGPLDLSDRGKSKSGQTPRDDSPLNLQGGERVRMSPDNALKTNTLAHVPVSSPLPVYPSSSSKPPVKQQEEEPTSEHNHKQVIKDEEHKEEVNVKTDQTNEKKVPVLTISLRPVVVLETLNSALQKQESILSNGKSSSPAAEPGSSSDEEDEEGIQGCKRKRASVETDSDTDNLQFERNRGGEPHQKKMTSH</sequence>
<proteinExistence type="predicted"/>
<comment type="caution">
    <text evidence="4">The sequence shown here is derived from an EMBL/GenBank/DDBJ whole genome shotgun (WGS) entry which is preliminary data.</text>
</comment>
<dbReference type="GO" id="GO:0003684">
    <property type="term" value="F:damaged DNA binding"/>
    <property type="evidence" value="ECO:0007669"/>
    <property type="project" value="TreeGrafter"/>
</dbReference>
<name>A0A9N7UD26_PLEPL</name>
<feature type="compositionally biased region" description="Polar residues" evidence="2">
    <location>
        <begin position="243"/>
        <end position="255"/>
    </location>
</feature>
<dbReference type="EMBL" id="CADEAL010001035">
    <property type="protein sequence ID" value="CAB1428277.1"/>
    <property type="molecule type" value="Genomic_DNA"/>
</dbReference>
<dbReference type="GO" id="GO:0010792">
    <property type="term" value="P:DNA double-strand break processing involved in repair via single-strand annealing"/>
    <property type="evidence" value="ECO:0007669"/>
    <property type="project" value="TreeGrafter"/>
</dbReference>
<feature type="region of interest" description="Disordered" evidence="2">
    <location>
        <begin position="207"/>
        <end position="279"/>
    </location>
</feature>
<feature type="compositionally biased region" description="Low complexity" evidence="2">
    <location>
        <begin position="612"/>
        <end position="622"/>
    </location>
</feature>
<feature type="compositionally biased region" description="Basic and acidic residues" evidence="2">
    <location>
        <begin position="544"/>
        <end position="580"/>
    </location>
</feature>
<keyword evidence="5" id="KW-1185">Reference proteome</keyword>